<dbReference type="WBParaSite" id="nRc.2.0.1.t45356-RA">
    <property type="protein sequence ID" value="nRc.2.0.1.t45356-RA"/>
    <property type="gene ID" value="nRc.2.0.1.g45356"/>
</dbReference>
<sequence>MYQNKKQSIRILQITMTPPASLSGLLTSKVSISTALIFTLKTMKEASMPTVQELYERQWLFKMTICNVLYHEQKKKKLYDKKEENERMRRQKIRNFKGKNHLDFFFSSAQAAQNHLPLGLVVKPTQLK</sequence>
<evidence type="ECO:0000313" key="1">
    <source>
        <dbReference type="Proteomes" id="UP000887565"/>
    </source>
</evidence>
<evidence type="ECO:0000313" key="2">
    <source>
        <dbReference type="WBParaSite" id="nRc.2.0.1.t45356-RA"/>
    </source>
</evidence>
<name>A0A915L3N7_ROMCU</name>
<proteinExistence type="predicted"/>
<dbReference type="Proteomes" id="UP000887565">
    <property type="component" value="Unplaced"/>
</dbReference>
<organism evidence="1 2">
    <name type="scientific">Romanomermis culicivorax</name>
    <name type="common">Nematode worm</name>
    <dbReference type="NCBI Taxonomy" id="13658"/>
    <lineage>
        <taxon>Eukaryota</taxon>
        <taxon>Metazoa</taxon>
        <taxon>Ecdysozoa</taxon>
        <taxon>Nematoda</taxon>
        <taxon>Enoplea</taxon>
        <taxon>Dorylaimia</taxon>
        <taxon>Mermithida</taxon>
        <taxon>Mermithoidea</taxon>
        <taxon>Mermithidae</taxon>
        <taxon>Romanomermis</taxon>
    </lineage>
</organism>
<keyword evidence="1" id="KW-1185">Reference proteome</keyword>
<reference evidence="2" key="1">
    <citation type="submission" date="2022-11" db="UniProtKB">
        <authorList>
            <consortium name="WormBaseParasite"/>
        </authorList>
    </citation>
    <scope>IDENTIFICATION</scope>
</reference>
<accession>A0A915L3N7</accession>
<protein>
    <submittedName>
        <fullName evidence="2">Uncharacterized protein</fullName>
    </submittedName>
</protein>
<dbReference type="AlphaFoldDB" id="A0A915L3N7"/>